<sequence length="654" mass="73963">MAVENDPVSHDDANGKMAETEPESTIDKSQEHAAANAQQKRKAPPPSAAEDAPSKSPKRAKVDDEKTDEKHEPRPQSTREVGTDRREIARQEEKKRGRRLLGGLMNTLSQASAGSQHRKRQDIERRQQAKSTQQRAEEDRLRMQRLSKLEAVRKVEQLKFDEKVMKTKHTDMLAKAHYLQTRAKPKIFYLPYELTRTQEGIIQDQIQHVESTIEKEVSAFRERKEQRLRGLGVVVKASIPETDETVGKPHDEPPTDKPQPESTNRPSSRATNKVGPEKEPDRVDDVMIEEDEDTAPLVSLRYRARDGAPIEFVEHKDIMADSLAPNDPRVEHKFTEVGGFKYHYMLAKPNGKPTATVFLIHGWPDLGMGWRNQVPYLLSLNLQVVVPDMLGYGQTDAPESYEEYRMTKMTAHMAEIIKQVTDQPIILGGHDWGALFVWRLAQYYPELISCVFSICVPYLPPSSVRMDLPELVEKLPNFRYQIHLANGDAEKIVAKSPERIRGFINGLLGGTTPEGKPAFTISAGLIEENIDSIGQSPLISKEMTDFYVQEYSRHGLHGPCNWYRTREINGDDEAKVASDNFKFTIPAMLVMADKDAALPPWMAIGQEQYFAAGLKLETLTDCTHWAMIQKPVEVNKHIGDFIKSVYGDDLKAAL</sequence>
<protein>
    <submittedName>
        <fullName evidence="1">Uncharacterized protein</fullName>
    </submittedName>
</protein>
<reference evidence="1" key="1">
    <citation type="submission" date="2022-12" db="EMBL/GenBank/DDBJ databases">
        <title>Genome Sequence of Lasiodiplodia mahajangana.</title>
        <authorList>
            <person name="Buettner E."/>
        </authorList>
    </citation>
    <scope>NUCLEOTIDE SEQUENCE</scope>
    <source>
        <strain evidence="1">VT137</strain>
    </source>
</reference>
<dbReference type="Proteomes" id="UP001153332">
    <property type="component" value="Unassembled WGS sequence"/>
</dbReference>
<name>A0ACC2JRR3_9PEZI</name>
<comment type="caution">
    <text evidence="1">The sequence shown here is derived from an EMBL/GenBank/DDBJ whole genome shotgun (WGS) entry which is preliminary data.</text>
</comment>
<evidence type="ECO:0000313" key="1">
    <source>
        <dbReference type="EMBL" id="KAJ8130170.1"/>
    </source>
</evidence>
<dbReference type="EMBL" id="JAPUUL010000564">
    <property type="protein sequence ID" value="KAJ8130170.1"/>
    <property type="molecule type" value="Genomic_DNA"/>
</dbReference>
<proteinExistence type="predicted"/>
<accession>A0ACC2JRR3</accession>
<keyword evidence="2" id="KW-1185">Reference proteome</keyword>
<organism evidence="1 2">
    <name type="scientific">Lasiodiplodia mahajangana</name>
    <dbReference type="NCBI Taxonomy" id="1108764"/>
    <lineage>
        <taxon>Eukaryota</taxon>
        <taxon>Fungi</taxon>
        <taxon>Dikarya</taxon>
        <taxon>Ascomycota</taxon>
        <taxon>Pezizomycotina</taxon>
        <taxon>Dothideomycetes</taxon>
        <taxon>Dothideomycetes incertae sedis</taxon>
        <taxon>Botryosphaeriales</taxon>
        <taxon>Botryosphaeriaceae</taxon>
        <taxon>Lasiodiplodia</taxon>
    </lineage>
</organism>
<evidence type="ECO:0000313" key="2">
    <source>
        <dbReference type="Proteomes" id="UP001153332"/>
    </source>
</evidence>
<gene>
    <name evidence="1" type="ORF">O1611_g3460</name>
</gene>